<dbReference type="PROSITE" id="PS50112">
    <property type="entry name" value="PAS"/>
    <property type="match status" value="1"/>
</dbReference>
<dbReference type="SUPFAM" id="SSF55785">
    <property type="entry name" value="PYP-like sensor domain (PAS domain)"/>
    <property type="match status" value="1"/>
</dbReference>
<dbReference type="EMBL" id="AFIJ01000038">
    <property type="protein sequence ID" value="EGL39373.1"/>
    <property type="molecule type" value="Genomic_DNA"/>
</dbReference>
<sequence>MARRDLFSSLGEANVHLNAIIEHSFDGIFITDGKANVLRINSAYESITGLKKKMS</sequence>
<proteinExistence type="predicted"/>
<organism evidence="2 3">
    <name type="scientific">Megasphaera lornae</name>
    <dbReference type="NCBI Taxonomy" id="1000568"/>
    <lineage>
        <taxon>Bacteria</taxon>
        <taxon>Bacillati</taxon>
        <taxon>Bacillota</taxon>
        <taxon>Negativicutes</taxon>
        <taxon>Veillonellales</taxon>
        <taxon>Veillonellaceae</taxon>
        <taxon>Megasphaera</taxon>
    </lineage>
</organism>
<dbReference type="InterPro" id="IPR013767">
    <property type="entry name" value="PAS_fold"/>
</dbReference>
<evidence type="ECO:0000313" key="3">
    <source>
        <dbReference type="Proteomes" id="UP000004018"/>
    </source>
</evidence>
<keyword evidence="3" id="KW-1185">Reference proteome</keyword>
<feature type="domain" description="PAS" evidence="1">
    <location>
        <begin position="13"/>
        <end position="55"/>
    </location>
</feature>
<dbReference type="Pfam" id="PF00989">
    <property type="entry name" value="PAS"/>
    <property type="match status" value="1"/>
</dbReference>
<name>A0ABN0D1J0_9FIRM</name>
<gene>
    <name evidence="2" type="ORF">HMPREF1039_0945</name>
</gene>
<dbReference type="InterPro" id="IPR035965">
    <property type="entry name" value="PAS-like_dom_sf"/>
</dbReference>
<comment type="caution">
    <text evidence="2">The sequence shown here is derived from an EMBL/GenBank/DDBJ whole genome shotgun (WGS) entry which is preliminary data.</text>
</comment>
<dbReference type="Gene3D" id="3.30.450.20">
    <property type="entry name" value="PAS domain"/>
    <property type="match status" value="1"/>
</dbReference>
<evidence type="ECO:0000313" key="2">
    <source>
        <dbReference type="EMBL" id="EGL39373.1"/>
    </source>
</evidence>
<reference evidence="2 3" key="1">
    <citation type="submission" date="2011-04" db="EMBL/GenBank/DDBJ databases">
        <authorList>
            <person name="Harkins D.M."/>
            <person name="Madupu R."/>
            <person name="Durkin A.S."/>
            <person name="Torralba M."/>
            <person name="Methe B."/>
            <person name="Sutton G.G."/>
            <person name="Nelson K.E."/>
        </authorList>
    </citation>
    <scope>NUCLEOTIDE SEQUENCE [LARGE SCALE GENOMIC DNA]</scope>
    <source>
        <strain evidence="2 3">UPII 199-6</strain>
    </source>
</reference>
<dbReference type="RefSeq" id="WP_007391539.1">
    <property type="nucleotide sequence ID" value="NZ_AFIJ01000038.1"/>
</dbReference>
<dbReference type="Proteomes" id="UP000004018">
    <property type="component" value="Unassembled WGS sequence"/>
</dbReference>
<accession>A0ABN0D1J0</accession>
<evidence type="ECO:0000259" key="1">
    <source>
        <dbReference type="PROSITE" id="PS50112"/>
    </source>
</evidence>
<protein>
    <recommendedName>
        <fullName evidence="1">PAS domain-containing protein</fullName>
    </recommendedName>
</protein>
<dbReference type="InterPro" id="IPR000014">
    <property type="entry name" value="PAS"/>
</dbReference>
<dbReference type="NCBIfam" id="TIGR00229">
    <property type="entry name" value="sensory_box"/>
    <property type="match status" value="1"/>
</dbReference>